<organism evidence="5 6">
    <name type="scientific">Symbiobacterium terraclitae</name>
    <dbReference type="NCBI Taxonomy" id="557451"/>
    <lineage>
        <taxon>Bacteria</taxon>
        <taxon>Bacillati</taxon>
        <taxon>Bacillota</taxon>
        <taxon>Clostridia</taxon>
        <taxon>Eubacteriales</taxon>
        <taxon>Symbiobacteriaceae</taxon>
        <taxon>Symbiobacterium</taxon>
    </lineage>
</organism>
<dbReference type="PROSITE" id="PS00893">
    <property type="entry name" value="NUDIX_BOX"/>
    <property type="match status" value="1"/>
</dbReference>
<dbReference type="InterPro" id="IPR020084">
    <property type="entry name" value="NUDIX_hydrolase_CS"/>
</dbReference>
<reference evidence="5 6" key="1">
    <citation type="submission" date="2021-03" db="EMBL/GenBank/DDBJ databases">
        <title>Genomic Encyclopedia of Type Strains, Phase IV (KMG-IV): sequencing the most valuable type-strain genomes for metagenomic binning, comparative biology and taxonomic classification.</title>
        <authorList>
            <person name="Goeker M."/>
        </authorList>
    </citation>
    <scope>NUCLEOTIDE SEQUENCE [LARGE SCALE GENOMIC DNA]</scope>
    <source>
        <strain evidence="5 6">DSM 27138</strain>
    </source>
</reference>
<comment type="similarity">
    <text evidence="3">Belongs to the Nudix hydrolase family.</text>
</comment>
<dbReference type="Pfam" id="PF00293">
    <property type="entry name" value="NUDIX"/>
    <property type="match status" value="1"/>
</dbReference>
<protein>
    <submittedName>
        <fullName evidence="5">ADP-ribose pyrophosphatase YjhB (NUDIX family)</fullName>
    </submittedName>
</protein>
<gene>
    <name evidence="5" type="ORF">J2Z79_003170</name>
</gene>
<name>A0ABS4JW40_9FIRM</name>
<dbReference type="CDD" id="cd02883">
    <property type="entry name" value="NUDIX_Hydrolase"/>
    <property type="match status" value="1"/>
</dbReference>
<evidence type="ECO:0000259" key="4">
    <source>
        <dbReference type="PROSITE" id="PS51462"/>
    </source>
</evidence>
<dbReference type="PANTHER" id="PTHR43046:SF2">
    <property type="entry name" value="8-OXO-DGTP DIPHOSPHATASE-RELATED"/>
    <property type="match status" value="1"/>
</dbReference>
<proteinExistence type="inferred from homology"/>
<feature type="domain" description="Nudix hydrolase" evidence="4">
    <location>
        <begin position="97"/>
        <end position="222"/>
    </location>
</feature>
<evidence type="ECO:0000256" key="1">
    <source>
        <dbReference type="ARBA" id="ARBA00001946"/>
    </source>
</evidence>
<dbReference type="Proteomes" id="UP001519289">
    <property type="component" value="Unassembled WGS sequence"/>
</dbReference>
<keyword evidence="2 3" id="KW-0378">Hydrolase</keyword>
<evidence type="ECO:0000256" key="3">
    <source>
        <dbReference type="RuleBase" id="RU003476"/>
    </source>
</evidence>
<evidence type="ECO:0000313" key="6">
    <source>
        <dbReference type="Proteomes" id="UP001519289"/>
    </source>
</evidence>
<dbReference type="PROSITE" id="PS51462">
    <property type="entry name" value="NUDIX"/>
    <property type="match status" value="1"/>
</dbReference>
<dbReference type="SUPFAM" id="SSF55811">
    <property type="entry name" value="Nudix"/>
    <property type="match status" value="1"/>
</dbReference>
<sequence>MIYRRETYRIRPGMADQLTRYFEECLLPDRLRHGATLVGRWVSESQDEAVAIWAYADREECEQAEATLRHDPRELDRLVTDRRADFLQPTGQYAPPRHILAVSGYITDPDGRVLLVRTAWRSDTWELPGGQVEEGEEPVAALVREIREETGIEAEIHALAGVSYSTSRGGVCNLVFRGAAVGGSLATSAETLEVAFISLSEANLAKFVTRPHFRARVLDAMAGRTVPYEAYRLRPYALIRRTPGA</sequence>
<comment type="caution">
    <text evidence="5">The sequence shown here is derived from an EMBL/GenBank/DDBJ whole genome shotgun (WGS) entry which is preliminary data.</text>
</comment>
<dbReference type="EMBL" id="JAGGLG010000034">
    <property type="protein sequence ID" value="MBP2019728.1"/>
    <property type="molecule type" value="Genomic_DNA"/>
</dbReference>
<evidence type="ECO:0000256" key="2">
    <source>
        <dbReference type="ARBA" id="ARBA00022801"/>
    </source>
</evidence>
<dbReference type="Gene3D" id="3.90.79.10">
    <property type="entry name" value="Nucleoside Triphosphate Pyrophosphohydrolase"/>
    <property type="match status" value="1"/>
</dbReference>
<dbReference type="SUPFAM" id="SSF54909">
    <property type="entry name" value="Dimeric alpha+beta barrel"/>
    <property type="match status" value="1"/>
</dbReference>
<keyword evidence="6" id="KW-1185">Reference proteome</keyword>
<dbReference type="InterPro" id="IPR011008">
    <property type="entry name" value="Dimeric_a/b-barrel"/>
</dbReference>
<dbReference type="PRINTS" id="PR00502">
    <property type="entry name" value="NUDIXFAMILY"/>
</dbReference>
<dbReference type="Pfam" id="PF07978">
    <property type="entry name" value="NIPSNAP"/>
    <property type="match status" value="1"/>
</dbReference>
<dbReference type="Gene3D" id="3.30.70.100">
    <property type="match status" value="1"/>
</dbReference>
<dbReference type="InterPro" id="IPR020476">
    <property type="entry name" value="Nudix_hydrolase"/>
</dbReference>
<dbReference type="InterPro" id="IPR012577">
    <property type="entry name" value="NIPSNAP"/>
</dbReference>
<dbReference type="PANTHER" id="PTHR43046">
    <property type="entry name" value="GDP-MANNOSE MANNOSYL HYDROLASE"/>
    <property type="match status" value="1"/>
</dbReference>
<evidence type="ECO:0000313" key="5">
    <source>
        <dbReference type="EMBL" id="MBP2019728.1"/>
    </source>
</evidence>
<comment type="cofactor">
    <cofactor evidence="1">
        <name>Mg(2+)</name>
        <dbReference type="ChEBI" id="CHEBI:18420"/>
    </cofactor>
</comment>
<dbReference type="RefSeq" id="WP_209467831.1">
    <property type="nucleotide sequence ID" value="NZ_JAGGLG010000034.1"/>
</dbReference>
<dbReference type="InterPro" id="IPR000086">
    <property type="entry name" value="NUDIX_hydrolase_dom"/>
</dbReference>
<dbReference type="InterPro" id="IPR015797">
    <property type="entry name" value="NUDIX_hydrolase-like_dom_sf"/>
</dbReference>
<accession>A0ABS4JW40</accession>